<dbReference type="OrthoDB" id="3291843at2"/>
<dbReference type="GO" id="GO:0051301">
    <property type="term" value="P:cell division"/>
    <property type="evidence" value="ECO:0007669"/>
    <property type="project" value="UniProtKB-KW"/>
</dbReference>
<keyword evidence="3" id="KW-0131">Cell cycle</keyword>
<gene>
    <name evidence="3" type="ORF">DQ392_13990</name>
</gene>
<feature type="region of interest" description="Disordered" evidence="2">
    <location>
        <begin position="140"/>
        <end position="171"/>
    </location>
</feature>
<proteinExistence type="predicted"/>
<comment type="caution">
    <text evidence="3">The sequence shown here is derived from an EMBL/GenBank/DDBJ whole genome shotgun (WGS) entry which is preliminary data.</text>
</comment>
<evidence type="ECO:0000313" key="3">
    <source>
        <dbReference type="EMBL" id="RCG18448.1"/>
    </source>
</evidence>
<name>A0A367EK05_9ACTN</name>
<reference evidence="3 4" key="1">
    <citation type="submission" date="2018-06" db="EMBL/GenBank/DDBJ databases">
        <title>Streptomyces reniochalinae sp. nov. and Streptomyces diacarnus sp. nov. from marine sponges.</title>
        <authorList>
            <person name="Li L."/>
        </authorList>
    </citation>
    <scope>NUCLEOTIDE SEQUENCE [LARGE SCALE GENOMIC DNA]</scope>
    <source>
        <strain evidence="3 4">LHW50302</strain>
    </source>
</reference>
<evidence type="ECO:0000256" key="2">
    <source>
        <dbReference type="SAM" id="MobiDB-lite"/>
    </source>
</evidence>
<organism evidence="3 4">
    <name type="scientific">Streptomyces reniochalinae</name>
    <dbReference type="NCBI Taxonomy" id="2250578"/>
    <lineage>
        <taxon>Bacteria</taxon>
        <taxon>Bacillati</taxon>
        <taxon>Actinomycetota</taxon>
        <taxon>Actinomycetes</taxon>
        <taxon>Kitasatosporales</taxon>
        <taxon>Streptomycetaceae</taxon>
        <taxon>Streptomyces</taxon>
    </lineage>
</organism>
<feature type="coiled-coil region" evidence="1">
    <location>
        <begin position="90"/>
        <end position="121"/>
    </location>
</feature>
<evidence type="ECO:0000256" key="1">
    <source>
        <dbReference type="SAM" id="Coils"/>
    </source>
</evidence>
<protein>
    <submittedName>
        <fullName evidence="3">Cell division initiation protein</fullName>
    </submittedName>
</protein>
<keyword evidence="1" id="KW-0175">Coiled coil</keyword>
<keyword evidence="4" id="KW-1185">Reference proteome</keyword>
<accession>A0A367EK05</accession>
<dbReference type="PANTHER" id="PTHR38010">
    <property type="entry name" value="SLR0848 PROTEIN"/>
    <property type="match status" value="1"/>
</dbReference>
<dbReference type="PANTHER" id="PTHR38010:SF1">
    <property type="entry name" value="SLR0848 PROTEIN"/>
    <property type="match status" value="1"/>
</dbReference>
<feature type="compositionally biased region" description="Low complexity" evidence="2">
    <location>
        <begin position="323"/>
        <end position="337"/>
    </location>
</feature>
<feature type="compositionally biased region" description="Basic and acidic residues" evidence="2">
    <location>
        <begin position="162"/>
        <end position="171"/>
    </location>
</feature>
<feature type="compositionally biased region" description="Pro residues" evidence="2">
    <location>
        <begin position="284"/>
        <end position="300"/>
    </location>
</feature>
<dbReference type="CDD" id="cd06503">
    <property type="entry name" value="ATP-synt_Fo_b"/>
    <property type="match status" value="1"/>
</dbReference>
<feature type="region of interest" description="Disordered" evidence="2">
    <location>
        <begin position="247"/>
        <end position="369"/>
    </location>
</feature>
<feature type="compositionally biased region" description="Low complexity" evidence="2">
    <location>
        <begin position="344"/>
        <end position="368"/>
    </location>
</feature>
<dbReference type="EMBL" id="QOIM01000033">
    <property type="protein sequence ID" value="RCG18448.1"/>
    <property type="molecule type" value="Genomic_DNA"/>
</dbReference>
<feature type="compositionally biased region" description="Low complexity" evidence="2">
    <location>
        <begin position="301"/>
        <end position="314"/>
    </location>
</feature>
<sequence length="396" mass="43173">MDVQQKLDEIVATVDGARSMPMSASCVVNRAELLSLLEEVRQALPGSLAEAREVLGGREQVVADARQEAQHIIETAQAERASLVTGTEVARHAQQEADRILAEARREAEEIRVEADDYVDSKLANFEVVLSKTIGSVDRGREKLLGSGPGAEEWSDQYAQDAPERTADPRELQRRADDYVQARLGSVSAVLAKTLEAVGRGRLKLRGHEPVDELAAHMAAQEGAEGYAAHASDSDYLAGLAHAEPVAAGGPAQGGAPLPGQDPAQQLHEAQQMQQMHRTQDVQPPHPGHLPPQPQSPPVADPYYAQQPQPSPYDGGVPQHDPYAAYAQQNAYYTQQQDPYGYGQQSDPYYAQQAQQPAYQSQVQQQPQLDETSLFDTSMIDIEQVRAYEQRHGHGG</sequence>
<evidence type="ECO:0000313" key="4">
    <source>
        <dbReference type="Proteomes" id="UP000253507"/>
    </source>
</evidence>
<dbReference type="Proteomes" id="UP000253507">
    <property type="component" value="Unassembled WGS sequence"/>
</dbReference>
<feature type="compositionally biased region" description="Low complexity" evidence="2">
    <location>
        <begin position="247"/>
        <end position="277"/>
    </location>
</feature>
<dbReference type="RefSeq" id="WP_114015920.1">
    <property type="nucleotide sequence ID" value="NZ_QOIM01000033.1"/>
</dbReference>
<dbReference type="AlphaFoldDB" id="A0A367EK05"/>
<keyword evidence="3" id="KW-0132">Cell division</keyword>